<proteinExistence type="predicted"/>
<accession>A0ABD7XGD4</accession>
<evidence type="ECO:0000313" key="3">
    <source>
        <dbReference type="Proteomes" id="UP001221642"/>
    </source>
</evidence>
<feature type="region of interest" description="Disordered" evidence="1">
    <location>
        <begin position="18"/>
        <end position="40"/>
    </location>
</feature>
<dbReference type="AlphaFoldDB" id="A0ABD7XGD4"/>
<name>A0ABD7XGD4_ENTFL</name>
<protein>
    <submittedName>
        <fullName evidence="2">Uncharacterized protein</fullName>
    </submittedName>
</protein>
<dbReference type="RefSeq" id="WP_002391425.1">
    <property type="nucleotide sequence ID" value="NZ_CABGHN010000001.1"/>
</dbReference>
<sequence>MNTDCLDIDEILLKAPKNKKTKKKKQEVRPLSELVKRGGA</sequence>
<dbReference type="EMBL" id="CP119159">
    <property type="protein sequence ID" value="WEH23313.1"/>
    <property type="molecule type" value="Genomic_DNA"/>
</dbReference>
<reference evidence="2 3" key="1">
    <citation type="submission" date="2023-02" db="EMBL/GenBank/DDBJ databases">
        <title>Results of the 2020 Genomic Proficiency Test for the network of European Union Reference Laboratory for Antimicrobial Resistance assessing whole genome sequencing capacities.</title>
        <authorList>
            <person name="Hoffmann M."/>
            <person name="Luo Y."/>
            <person name="Sorensen L.H."/>
            <person name="Pedersen S.K."/>
            <person name="Hendriksen R.S."/>
        </authorList>
    </citation>
    <scope>NUCLEOTIDE SEQUENCE [LARGE SCALE GENOMIC DNA]</scope>
    <source>
        <strain evidence="2 3">GENOMIC22-006</strain>
    </source>
</reference>
<evidence type="ECO:0000313" key="2">
    <source>
        <dbReference type="EMBL" id="WEH23313.1"/>
    </source>
</evidence>
<organism evidence="2 3">
    <name type="scientific">Enterococcus faecalis</name>
    <name type="common">Streptococcus faecalis</name>
    <dbReference type="NCBI Taxonomy" id="1351"/>
    <lineage>
        <taxon>Bacteria</taxon>
        <taxon>Bacillati</taxon>
        <taxon>Bacillota</taxon>
        <taxon>Bacilli</taxon>
        <taxon>Lactobacillales</taxon>
        <taxon>Enterococcaceae</taxon>
        <taxon>Enterococcus</taxon>
    </lineage>
</organism>
<feature type="compositionally biased region" description="Basic and acidic residues" evidence="1">
    <location>
        <begin position="27"/>
        <end position="40"/>
    </location>
</feature>
<evidence type="ECO:0000256" key="1">
    <source>
        <dbReference type="SAM" id="MobiDB-lite"/>
    </source>
</evidence>
<dbReference type="Proteomes" id="UP001221642">
    <property type="component" value="Chromosome"/>
</dbReference>
<gene>
    <name evidence="2" type="ORF">P0D81_04630</name>
</gene>